<feature type="transmembrane region" description="Helical" evidence="1">
    <location>
        <begin position="21"/>
        <end position="40"/>
    </location>
</feature>
<feature type="transmembrane region" description="Helical" evidence="1">
    <location>
        <begin position="84"/>
        <end position="101"/>
    </location>
</feature>
<evidence type="ECO:0000313" key="2">
    <source>
        <dbReference type="Proteomes" id="UP000694864"/>
    </source>
</evidence>
<organism evidence="2 3">
    <name type="scientific">Camelina sativa</name>
    <name type="common">False flax</name>
    <name type="synonym">Myagrum sativum</name>
    <dbReference type="NCBI Taxonomy" id="90675"/>
    <lineage>
        <taxon>Eukaryota</taxon>
        <taxon>Viridiplantae</taxon>
        <taxon>Streptophyta</taxon>
        <taxon>Embryophyta</taxon>
        <taxon>Tracheophyta</taxon>
        <taxon>Spermatophyta</taxon>
        <taxon>Magnoliopsida</taxon>
        <taxon>eudicotyledons</taxon>
        <taxon>Gunneridae</taxon>
        <taxon>Pentapetalae</taxon>
        <taxon>rosids</taxon>
        <taxon>malvids</taxon>
        <taxon>Brassicales</taxon>
        <taxon>Brassicaceae</taxon>
        <taxon>Camelineae</taxon>
        <taxon>Camelina</taxon>
    </lineage>
</organism>
<dbReference type="PANTHER" id="PTHR35462">
    <property type="match status" value="1"/>
</dbReference>
<reference evidence="2" key="1">
    <citation type="journal article" date="2014" name="Nat. Commun.">
        <title>The emerging biofuel crop Camelina sativa retains a highly undifferentiated hexaploid genome structure.</title>
        <authorList>
            <person name="Kagale S."/>
            <person name="Koh C."/>
            <person name="Nixon J."/>
            <person name="Bollina V."/>
            <person name="Clarke W.E."/>
            <person name="Tuteja R."/>
            <person name="Spillane C."/>
            <person name="Robinson S.J."/>
            <person name="Links M.G."/>
            <person name="Clarke C."/>
            <person name="Higgins E.E."/>
            <person name="Huebert T."/>
            <person name="Sharpe A.G."/>
            <person name="Parkin I.A."/>
        </authorList>
    </citation>
    <scope>NUCLEOTIDE SEQUENCE [LARGE SCALE GENOMIC DNA]</scope>
    <source>
        <strain evidence="2">cv. DH55</strain>
    </source>
</reference>
<dbReference type="Proteomes" id="UP000694864">
    <property type="component" value="Chromosome 17"/>
</dbReference>
<gene>
    <name evidence="3" type="primary">LOC104755903</name>
</gene>
<proteinExistence type="predicted"/>
<protein>
    <submittedName>
        <fullName evidence="3">Uncharacterized protein LOC104755903</fullName>
    </submittedName>
</protein>
<sequence>MERQVHGGGGGEDPWLARDKLYHVIFCFSISLIFATLASLSRYSFLRRHSIWIGSAFSLSAGAAKEAGDQFGIFPSAGASARDAVADAIGVVIAALVLFVWKSRRSRSESSQIRPILPI</sequence>
<reference evidence="3" key="2">
    <citation type="submission" date="2025-08" db="UniProtKB">
        <authorList>
            <consortium name="RefSeq"/>
        </authorList>
    </citation>
    <scope>IDENTIFICATION</scope>
    <source>
        <tissue evidence="3">Leaf</tissue>
    </source>
</reference>
<dbReference type="GeneID" id="104755903"/>
<dbReference type="RefSeq" id="XP_010476689.1">
    <property type="nucleotide sequence ID" value="XM_010478387.2"/>
</dbReference>
<dbReference type="PANTHER" id="PTHR35462:SF2">
    <property type="entry name" value="TRANSMEMBRANE PROTEIN"/>
    <property type="match status" value="1"/>
</dbReference>
<name>A0ABM0WVB0_CAMSA</name>
<keyword evidence="1" id="KW-0812">Transmembrane</keyword>
<keyword evidence="1" id="KW-1133">Transmembrane helix</keyword>
<keyword evidence="1" id="KW-0472">Membrane</keyword>
<evidence type="ECO:0000313" key="3">
    <source>
        <dbReference type="RefSeq" id="XP_010476689.1"/>
    </source>
</evidence>
<accession>A0ABM0WVB0</accession>
<evidence type="ECO:0000256" key="1">
    <source>
        <dbReference type="SAM" id="Phobius"/>
    </source>
</evidence>
<keyword evidence="2" id="KW-1185">Reference proteome</keyword>